<feature type="compositionally biased region" description="Basic residues" evidence="1">
    <location>
        <begin position="11"/>
        <end position="26"/>
    </location>
</feature>
<dbReference type="Pfam" id="PF13094">
    <property type="entry name" value="CENP-Q"/>
    <property type="match status" value="1"/>
</dbReference>
<feature type="compositionally biased region" description="Polar residues" evidence="1">
    <location>
        <begin position="82"/>
        <end position="91"/>
    </location>
</feature>
<dbReference type="AlphaFoldDB" id="A0A6A6RUK8"/>
<accession>A0A6A6RUK8</accession>
<dbReference type="Proteomes" id="UP000799753">
    <property type="component" value="Unassembled WGS sequence"/>
</dbReference>
<feature type="region of interest" description="Disordered" evidence="1">
    <location>
        <begin position="249"/>
        <end position="276"/>
    </location>
</feature>
<dbReference type="OrthoDB" id="2420947at2759"/>
<sequence>MAPTRSNDKVVKRRGRPPGSHNKKAAPKPTAAPKQKTGRKKSQNQGEPSRAAKGRGKASDSGERESNDELNEANEPDEISAKQPQTQTQKYVQLAPRTRRIAQDKIDTWPQVSPQVLEQIVGMLRDAKKDIVNTQRDERRVMAAEETLNAWVRKLARQLSASRIPPQAKDIHFNIDKLTERYAHLFREVTTERHSKQLLKEQVKVTQHLLDKDQENLVQLKRNAKEWRAEWKHQEKHGRLHPLLQDLEDAETEGDGPDSIGLRPSRGTDTTSLADVDSPDVELAPLLEQLRRSLESLQGNHEQVAGIDEALLNATAALDEVLFRHARAPQYAAL</sequence>
<dbReference type="InterPro" id="IPR025212">
    <property type="entry name" value="CAD_CENP-Q"/>
</dbReference>
<feature type="compositionally biased region" description="Basic and acidic residues" evidence="1">
    <location>
        <begin position="57"/>
        <end position="67"/>
    </location>
</feature>
<evidence type="ECO:0000313" key="2">
    <source>
        <dbReference type="EMBL" id="KAF2639246.1"/>
    </source>
</evidence>
<evidence type="ECO:0000313" key="3">
    <source>
        <dbReference type="Proteomes" id="UP000799753"/>
    </source>
</evidence>
<name>A0A6A6RUK8_9PLEO</name>
<reference evidence="2" key="1">
    <citation type="journal article" date="2020" name="Stud. Mycol.">
        <title>101 Dothideomycetes genomes: a test case for predicting lifestyles and emergence of pathogens.</title>
        <authorList>
            <person name="Haridas S."/>
            <person name="Albert R."/>
            <person name="Binder M."/>
            <person name="Bloem J."/>
            <person name="Labutti K."/>
            <person name="Salamov A."/>
            <person name="Andreopoulos B."/>
            <person name="Baker S."/>
            <person name="Barry K."/>
            <person name="Bills G."/>
            <person name="Bluhm B."/>
            <person name="Cannon C."/>
            <person name="Castanera R."/>
            <person name="Culley D."/>
            <person name="Daum C."/>
            <person name="Ezra D."/>
            <person name="Gonzalez J."/>
            <person name="Henrissat B."/>
            <person name="Kuo A."/>
            <person name="Liang C."/>
            <person name="Lipzen A."/>
            <person name="Lutzoni F."/>
            <person name="Magnuson J."/>
            <person name="Mondo S."/>
            <person name="Nolan M."/>
            <person name="Ohm R."/>
            <person name="Pangilinan J."/>
            <person name="Park H.-J."/>
            <person name="Ramirez L."/>
            <person name="Alfaro M."/>
            <person name="Sun H."/>
            <person name="Tritt A."/>
            <person name="Yoshinaga Y."/>
            <person name="Zwiers L.-H."/>
            <person name="Turgeon B."/>
            <person name="Goodwin S."/>
            <person name="Spatafora J."/>
            <person name="Crous P."/>
            <person name="Grigoriev I."/>
        </authorList>
    </citation>
    <scope>NUCLEOTIDE SEQUENCE</scope>
    <source>
        <strain evidence="2">CBS 473.64</strain>
    </source>
</reference>
<organism evidence="2 3">
    <name type="scientific">Massarina eburnea CBS 473.64</name>
    <dbReference type="NCBI Taxonomy" id="1395130"/>
    <lineage>
        <taxon>Eukaryota</taxon>
        <taxon>Fungi</taxon>
        <taxon>Dikarya</taxon>
        <taxon>Ascomycota</taxon>
        <taxon>Pezizomycotina</taxon>
        <taxon>Dothideomycetes</taxon>
        <taxon>Pleosporomycetidae</taxon>
        <taxon>Pleosporales</taxon>
        <taxon>Massarineae</taxon>
        <taxon>Massarinaceae</taxon>
        <taxon>Massarina</taxon>
    </lineage>
</organism>
<dbReference type="EMBL" id="MU006787">
    <property type="protein sequence ID" value="KAF2639246.1"/>
    <property type="molecule type" value="Genomic_DNA"/>
</dbReference>
<gene>
    <name evidence="2" type="ORF">P280DRAFT_56687</name>
</gene>
<evidence type="ECO:0008006" key="4">
    <source>
        <dbReference type="Google" id="ProtNLM"/>
    </source>
</evidence>
<keyword evidence="3" id="KW-1185">Reference proteome</keyword>
<proteinExistence type="predicted"/>
<feature type="compositionally biased region" description="Basic and acidic residues" evidence="1">
    <location>
        <begin position="1"/>
        <end position="10"/>
    </location>
</feature>
<evidence type="ECO:0000256" key="1">
    <source>
        <dbReference type="SAM" id="MobiDB-lite"/>
    </source>
</evidence>
<feature type="compositionally biased region" description="Acidic residues" evidence="1">
    <location>
        <begin position="68"/>
        <end position="78"/>
    </location>
</feature>
<protein>
    <recommendedName>
        <fullName evidence="4">CENP-Q, a CENPA-CAD centromere complex subunit-domain-containing protein</fullName>
    </recommendedName>
</protein>
<feature type="region of interest" description="Disordered" evidence="1">
    <location>
        <begin position="1"/>
        <end position="95"/>
    </location>
</feature>